<organism evidence="1 2">
    <name type="scientific">Megamonas hypermegale</name>
    <dbReference type="NCBI Taxonomy" id="158847"/>
    <lineage>
        <taxon>Bacteria</taxon>
        <taxon>Bacillati</taxon>
        <taxon>Bacillota</taxon>
        <taxon>Negativicutes</taxon>
        <taxon>Selenomonadales</taxon>
        <taxon>Selenomonadaceae</taxon>
        <taxon>Megamonas</taxon>
    </lineage>
</organism>
<evidence type="ECO:0000313" key="2">
    <source>
        <dbReference type="Proteomes" id="UP000255234"/>
    </source>
</evidence>
<dbReference type="RefSeq" id="WP_115151507.1">
    <property type="nucleotide sequence ID" value="NZ_UGPP01000001.1"/>
</dbReference>
<proteinExistence type="predicted"/>
<dbReference type="AlphaFoldDB" id="A0A378NRX7"/>
<evidence type="ECO:0000313" key="1">
    <source>
        <dbReference type="EMBL" id="STY71134.1"/>
    </source>
</evidence>
<dbReference type="EMBL" id="UGPP01000001">
    <property type="protein sequence ID" value="STY71134.1"/>
    <property type="molecule type" value="Genomic_DNA"/>
</dbReference>
<name>A0A378NRX7_9FIRM</name>
<gene>
    <name evidence="1" type="ORF">NCTC10571_01286</name>
</gene>
<sequence>MSYDIYIYNPKTKKIISSNYAGYIDSNDYDKLLYLNLTYNYSSILQKIFDNKDGIYILNNKKVSRTIDKIQNAINKLNNQMNKDYWDVSEGNVKFALLKLYQIALLGQDGVWKII</sequence>
<dbReference type="Proteomes" id="UP000255234">
    <property type="component" value="Unassembled WGS sequence"/>
</dbReference>
<protein>
    <submittedName>
        <fullName evidence="1">Uncharacterized protein</fullName>
    </submittedName>
</protein>
<reference evidence="1 2" key="1">
    <citation type="submission" date="2018-06" db="EMBL/GenBank/DDBJ databases">
        <authorList>
            <consortium name="Pathogen Informatics"/>
            <person name="Doyle S."/>
        </authorList>
    </citation>
    <scope>NUCLEOTIDE SEQUENCE [LARGE SCALE GENOMIC DNA]</scope>
    <source>
        <strain evidence="1 2">NCTC10571</strain>
    </source>
</reference>
<accession>A0A378NRX7</accession>